<dbReference type="EMBL" id="JAHCMY010000002">
    <property type="protein sequence ID" value="MBS9523533.1"/>
    <property type="molecule type" value="Genomic_DNA"/>
</dbReference>
<gene>
    <name evidence="16" type="primary">coaX</name>
    <name evidence="17" type="ORF">KI659_05810</name>
</gene>
<dbReference type="InterPro" id="IPR004619">
    <property type="entry name" value="Type_III_PanK"/>
</dbReference>
<feature type="binding site" evidence="16">
    <location>
        <position position="166"/>
    </location>
    <ligand>
        <name>substrate</name>
    </ligand>
</feature>
<evidence type="ECO:0000256" key="1">
    <source>
        <dbReference type="ARBA" id="ARBA00001206"/>
    </source>
</evidence>
<feature type="binding site" evidence="16">
    <location>
        <begin position="7"/>
        <end position="14"/>
    </location>
    <ligand>
        <name>ATP</name>
        <dbReference type="ChEBI" id="CHEBI:30616"/>
    </ligand>
</feature>
<comment type="caution">
    <text evidence="17">The sequence shown here is derived from an EMBL/GenBank/DDBJ whole genome shotgun (WGS) entry which is preliminary data.</text>
</comment>
<keyword evidence="10 16" id="KW-0418">Kinase</keyword>
<comment type="catalytic activity">
    <reaction evidence="1 16">
        <text>(R)-pantothenate + ATP = (R)-4'-phosphopantothenate + ADP + H(+)</text>
        <dbReference type="Rhea" id="RHEA:16373"/>
        <dbReference type="ChEBI" id="CHEBI:10986"/>
        <dbReference type="ChEBI" id="CHEBI:15378"/>
        <dbReference type="ChEBI" id="CHEBI:29032"/>
        <dbReference type="ChEBI" id="CHEBI:30616"/>
        <dbReference type="ChEBI" id="CHEBI:456216"/>
        <dbReference type="EC" id="2.7.1.33"/>
    </reaction>
</comment>
<dbReference type="PANTHER" id="PTHR34265">
    <property type="entry name" value="TYPE III PANTOTHENATE KINASE"/>
    <property type="match status" value="1"/>
</dbReference>
<proteinExistence type="inferred from homology"/>
<dbReference type="InterPro" id="IPR043129">
    <property type="entry name" value="ATPase_NBD"/>
</dbReference>
<evidence type="ECO:0000256" key="5">
    <source>
        <dbReference type="ARBA" id="ARBA00011738"/>
    </source>
</evidence>
<evidence type="ECO:0000313" key="18">
    <source>
        <dbReference type="Proteomes" id="UP001319104"/>
    </source>
</evidence>
<dbReference type="Pfam" id="PF03309">
    <property type="entry name" value="Pan_kinase"/>
    <property type="match status" value="1"/>
</dbReference>
<feature type="binding site" evidence="16">
    <location>
        <position position="111"/>
    </location>
    <ligand>
        <name>K(+)</name>
        <dbReference type="ChEBI" id="CHEBI:29103"/>
    </ligand>
</feature>
<comment type="pathway">
    <text evidence="4 16">Cofactor biosynthesis; coenzyme A biosynthesis; CoA from (R)-pantothenate: step 1/5.</text>
</comment>
<dbReference type="GO" id="GO:0005524">
    <property type="term" value="F:ATP binding"/>
    <property type="evidence" value="ECO:0007669"/>
    <property type="project" value="UniProtKB-UniRule"/>
</dbReference>
<evidence type="ECO:0000256" key="3">
    <source>
        <dbReference type="ARBA" id="ARBA00004496"/>
    </source>
</evidence>
<evidence type="ECO:0000256" key="7">
    <source>
        <dbReference type="ARBA" id="ARBA00022490"/>
    </source>
</evidence>
<dbReference type="Gene3D" id="3.30.420.40">
    <property type="match status" value="1"/>
</dbReference>
<dbReference type="SUPFAM" id="SSF53067">
    <property type="entry name" value="Actin-like ATPase domain"/>
    <property type="match status" value="2"/>
</dbReference>
<organism evidence="17 18">
    <name type="scientific">Litoribacter ruber</name>
    <dbReference type="NCBI Taxonomy" id="702568"/>
    <lineage>
        <taxon>Bacteria</taxon>
        <taxon>Pseudomonadati</taxon>
        <taxon>Bacteroidota</taxon>
        <taxon>Cytophagia</taxon>
        <taxon>Cytophagales</taxon>
        <taxon>Cyclobacteriaceae</taxon>
        <taxon>Litoribacter</taxon>
    </lineage>
</organism>
<evidence type="ECO:0000256" key="16">
    <source>
        <dbReference type="HAMAP-Rule" id="MF_01274"/>
    </source>
</evidence>
<name>A0AAP2CFD4_9BACT</name>
<accession>A0AAP2CFD4</accession>
<dbReference type="Proteomes" id="UP001319104">
    <property type="component" value="Unassembled WGS sequence"/>
</dbReference>
<dbReference type="GO" id="GO:0046872">
    <property type="term" value="F:metal ion binding"/>
    <property type="evidence" value="ECO:0007669"/>
    <property type="project" value="UniProtKB-KW"/>
</dbReference>
<evidence type="ECO:0000313" key="17">
    <source>
        <dbReference type="EMBL" id="MBS9523533.1"/>
    </source>
</evidence>
<sequence>MRNLIIDIGNTRIKTGLFWGNKLQEERWFGLLSEVTQYVESLEKDQVLVSSVKDDMDTLQAEWSFDFLYFDHTLPLPINNKYGTPETLGLDRLAAVIGALDWAEGPVLTIDLGTCITYDLLDEKQSYLGGAISPGLLMRARAMHEFTAKLPMVSVDPMVREVGDTTVTCLQSGIYHGVKAEILGFVDQYAQNHAGLKVFICGGDANFFESLTKDHIFVIPNLVLHGLNRILTYNVEKN</sequence>
<dbReference type="HAMAP" id="MF_01274">
    <property type="entry name" value="Pantothen_kinase_3"/>
    <property type="match status" value="1"/>
</dbReference>
<comment type="similarity">
    <text evidence="14 16">Belongs to the type III pantothenate kinase family.</text>
</comment>
<comment type="cofactor">
    <cofactor evidence="16">
        <name>NH4(+)</name>
        <dbReference type="ChEBI" id="CHEBI:28938"/>
    </cofactor>
    <cofactor evidence="16">
        <name>K(+)</name>
        <dbReference type="ChEBI" id="CHEBI:29103"/>
    </cofactor>
    <text evidence="16">A monovalent cation. Ammonium or potassium.</text>
</comment>
<comment type="function">
    <text evidence="16">Catalyzes the phosphorylation of pantothenate (Pan), the first step in CoA biosynthesis.</text>
</comment>
<dbReference type="GO" id="GO:0005737">
    <property type="term" value="C:cytoplasm"/>
    <property type="evidence" value="ECO:0007669"/>
    <property type="project" value="UniProtKB-SubCell"/>
</dbReference>
<evidence type="ECO:0000256" key="9">
    <source>
        <dbReference type="ARBA" id="ARBA00022741"/>
    </source>
</evidence>
<evidence type="ECO:0000256" key="13">
    <source>
        <dbReference type="ARBA" id="ARBA00022993"/>
    </source>
</evidence>
<dbReference type="PANTHER" id="PTHR34265:SF1">
    <property type="entry name" value="TYPE III PANTOTHENATE KINASE"/>
    <property type="match status" value="1"/>
</dbReference>
<evidence type="ECO:0000256" key="4">
    <source>
        <dbReference type="ARBA" id="ARBA00005225"/>
    </source>
</evidence>
<feature type="binding site" evidence="16">
    <location>
        <position position="82"/>
    </location>
    <ligand>
        <name>substrate</name>
    </ligand>
</feature>
<keyword evidence="18" id="KW-1185">Reference proteome</keyword>
<feature type="binding site" evidence="16">
    <location>
        <begin position="89"/>
        <end position="92"/>
    </location>
    <ligand>
        <name>substrate</name>
    </ligand>
</feature>
<evidence type="ECO:0000256" key="15">
    <source>
        <dbReference type="ARBA" id="ARBA00040883"/>
    </source>
</evidence>
<dbReference type="NCBIfam" id="TIGR00671">
    <property type="entry name" value="baf"/>
    <property type="match status" value="1"/>
</dbReference>
<dbReference type="CDD" id="cd24015">
    <property type="entry name" value="ASKHA_NBD_PanK-III"/>
    <property type="match status" value="1"/>
</dbReference>
<protein>
    <recommendedName>
        <fullName evidence="15 16">Type III pantothenate kinase</fullName>
        <ecNumber evidence="6 16">2.7.1.33</ecNumber>
    </recommendedName>
    <alternativeName>
        <fullName evidence="16">PanK-III</fullName>
    </alternativeName>
    <alternativeName>
        <fullName evidence="16">Pantothenic acid kinase</fullName>
    </alternativeName>
</protein>
<evidence type="ECO:0000256" key="6">
    <source>
        <dbReference type="ARBA" id="ARBA00012102"/>
    </source>
</evidence>
<keyword evidence="8 16" id="KW-0808">Transferase</keyword>
<dbReference type="EC" id="2.7.1.33" evidence="6 16"/>
<comment type="subunit">
    <text evidence="5 16">Homodimer.</text>
</comment>
<keyword evidence="13 16" id="KW-0173">Coenzyme A biosynthesis</keyword>
<evidence type="ECO:0000256" key="2">
    <source>
        <dbReference type="ARBA" id="ARBA00001958"/>
    </source>
</evidence>
<evidence type="ECO:0000256" key="11">
    <source>
        <dbReference type="ARBA" id="ARBA00022840"/>
    </source>
</evidence>
<dbReference type="AlphaFoldDB" id="A0AAP2CFD4"/>
<comment type="cofactor">
    <cofactor evidence="2">
        <name>K(+)</name>
        <dbReference type="ChEBI" id="CHEBI:29103"/>
    </cofactor>
</comment>
<dbReference type="GO" id="GO:0004594">
    <property type="term" value="F:pantothenate kinase activity"/>
    <property type="evidence" value="ECO:0007669"/>
    <property type="project" value="UniProtKB-UniRule"/>
</dbReference>
<keyword evidence="16" id="KW-0479">Metal-binding</keyword>
<feature type="active site" description="Proton acceptor" evidence="16">
    <location>
        <position position="91"/>
    </location>
</feature>
<keyword evidence="9 16" id="KW-0547">Nucleotide-binding</keyword>
<evidence type="ECO:0000256" key="8">
    <source>
        <dbReference type="ARBA" id="ARBA00022679"/>
    </source>
</evidence>
<keyword evidence="11 16" id="KW-0067">ATP-binding</keyword>
<feature type="binding site" evidence="16">
    <location>
        <position position="114"/>
    </location>
    <ligand>
        <name>ATP</name>
        <dbReference type="ChEBI" id="CHEBI:30616"/>
    </ligand>
</feature>
<dbReference type="RefSeq" id="WP_213944421.1">
    <property type="nucleotide sequence ID" value="NZ_JAHCMY010000002.1"/>
</dbReference>
<keyword evidence="7 16" id="KW-0963">Cytoplasm</keyword>
<evidence type="ECO:0000256" key="10">
    <source>
        <dbReference type="ARBA" id="ARBA00022777"/>
    </source>
</evidence>
<keyword evidence="12 16" id="KW-0630">Potassium</keyword>
<reference evidence="17 18" key="1">
    <citation type="submission" date="2021-05" db="EMBL/GenBank/DDBJ databases">
        <authorList>
            <person name="Zhang Z.D."/>
            <person name="Osman G."/>
        </authorList>
    </citation>
    <scope>NUCLEOTIDE SEQUENCE [LARGE SCALE GENOMIC DNA]</scope>
    <source>
        <strain evidence="17 18">KCTC 32217</strain>
    </source>
</reference>
<evidence type="ECO:0000256" key="14">
    <source>
        <dbReference type="ARBA" id="ARBA00038036"/>
    </source>
</evidence>
<evidence type="ECO:0000256" key="12">
    <source>
        <dbReference type="ARBA" id="ARBA00022958"/>
    </source>
</evidence>
<dbReference type="GO" id="GO:0015937">
    <property type="term" value="P:coenzyme A biosynthetic process"/>
    <property type="evidence" value="ECO:0007669"/>
    <property type="project" value="UniProtKB-UniRule"/>
</dbReference>
<comment type="subcellular location">
    <subcellularLocation>
        <location evidence="3 16">Cytoplasm</location>
    </subcellularLocation>
</comment>